<accession>A0AAW2M1V6</accession>
<name>A0AAW2M1V6_SESRA</name>
<sequence>MRFIYVSPGWQSSAADSRVLRDAISRRNGFVAPQGSYYLVDVGYTNGDGFLAPFQGQRYHLNDWSERHQPTTPKYFLK</sequence>
<dbReference type="EMBL" id="JACGWJ010000023">
    <property type="protein sequence ID" value="KAL0325053.1"/>
    <property type="molecule type" value="Genomic_DNA"/>
</dbReference>
<protein>
    <recommendedName>
        <fullName evidence="2">DDE Tnp4 domain-containing protein</fullName>
    </recommendedName>
</protein>
<gene>
    <name evidence="1" type="ORF">Sradi_5074600</name>
</gene>
<evidence type="ECO:0008006" key="2">
    <source>
        <dbReference type="Google" id="ProtNLM"/>
    </source>
</evidence>
<evidence type="ECO:0000313" key="1">
    <source>
        <dbReference type="EMBL" id="KAL0325053.1"/>
    </source>
</evidence>
<dbReference type="AlphaFoldDB" id="A0AAW2M1V6"/>
<proteinExistence type="predicted"/>
<reference evidence="1" key="1">
    <citation type="submission" date="2020-06" db="EMBL/GenBank/DDBJ databases">
        <authorList>
            <person name="Li T."/>
            <person name="Hu X."/>
            <person name="Zhang T."/>
            <person name="Song X."/>
            <person name="Zhang H."/>
            <person name="Dai N."/>
            <person name="Sheng W."/>
            <person name="Hou X."/>
            <person name="Wei L."/>
        </authorList>
    </citation>
    <scope>NUCLEOTIDE SEQUENCE</scope>
    <source>
        <strain evidence="1">G02</strain>
        <tissue evidence="1">Leaf</tissue>
    </source>
</reference>
<reference evidence="1" key="2">
    <citation type="journal article" date="2024" name="Plant">
        <title>Genomic evolution and insights into agronomic trait innovations of Sesamum species.</title>
        <authorList>
            <person name="Miao H."/>
            <person name="Wang L."/>
            <person name="Qu L."/>
            <person name="Liu H."/>
            <person name="Sun Y."/>
            <person name="Le M."/>
            <person name="Wang Q."/>
            <person name="Wei S."/>
            <person name="Zheng Y."/>
            <person name="Lin W."/>
            <person name="Duan Y."/>
            <person name="Cao H."/>
            <person name="Xiong S."/>
            <person name="Wang X."/>
            <person name="Wei L."/>
            <person name="Li C."/>
            <person name="Ma Q."/>
            <person name="Ju M."/>
            <person name="Zhao R."/>
            <person name="Li G."/>
            <person name="Mu C."/>
            <person name="Tian Q."/>
            <person name="Mei H."/>
            <person name="Zhang T."/>
            <person name="Gao T."/>
            <person name="Zhang H."/>
        </authorList>
    </citation>
    <scope>NUCLEOTIDE SEQUENCE</scope>
    <source>
        <strain evidence="1">G02</strain>
    </source>
</reference>
<organism evidence="1">
    <name type="scientific">Sesamum radiatum</name>
    <name type="common">Black benniseed</name>
    <dbReference type="NCBI Taxonomy" id="300843"/>
    <lineage>
        <taxon>Eukaryota</taxon>
        <taxon>Viridiplantae</taxon>
        <taxon>Streptophyta</taxon>
        <taxon>Embryophyta</taxon>
        <taxon>Tracheophyta</taxon>
        <taxon>Spermatophyta</taxon>
        <taxon>Magnoliopsida</taxon>
        <taxon>eudicotyledons</taxon>
        <taxon>Gunneridae</taxon>
        <taxon>Pentapetalae</taxon>
        <taxon>asterids</taxon>
        <taxon>lamiids</taxon>
        <taxon>Lamiales</taxon>
        <taxon>Pedaliaceae</taxon>
        <taxon>Sesamum</taxon>
    </lineage>
</organism>
<comment type="caution">
    <text evidence="1">The sequence shown here is derived from an EMBL/GenBank/DDBJ whole genome shotgun (WGS) entry which is preliminary data.</text>
</comment>